<dbReference type="Proteomes" id="UP000095228">
    <property type="component" value="Chromosome"/>
</dbReference>
<dbReference type="EMBL" id="CP016094">
    <property type="protein sequence ID" value="AOS44304.1"/>
    <property type="molecule type" value="Genomic_DNA"/>
</dbReference>
<dbReference type="OrthoDB" id="9792278at2"/>
<protein>
    <submittedName>
        <fullName evidence="3">5'-methylthioadenosine/S-adenosylhomocysteine nucleosidase</fullName>
        <ecNumber evidence="3">3.2.2.9</ecNumber>
    </submittedName>
</protein>
<feature type="signal peptide" evidence="1">
    <location>
        <begin position="1"/>
        <end position="21"/>
    </location>
</feature>
<dbReference type="EC" id="3.2.2.9" evidence="3"/>
<sequence>MRRSFLPLFVLLVVTLRAAGADILFTAATEAELQPLLAKMTDVRTESRAGWQFWLGTLGPRRVVLTRTEGDPLNAVAATTLAIRRYAPRLVVSYGAARPHDPALQAGDVVLSREFAAFDGMVSPHRDLGTGTAPLTWHPLLHPLMTPGEEETHQAHFPADPAVLAAAQKLTAPRGRLVPGVLGSAHQVNREADRIAYLRTQWRTDTEDGESAHVAGCALLLGVPAFGLRVIDGQPGEAAALVLQLLEVLP</sequence>
<dbReference type="GO" id="GO:0005829">
    <property type="term" value="C:cytosol"/>
    <property type="evidence" value="ECO:0007669"/>
    <property type="project" value="TreeGrafter"/>
</dbReference>
<dbReference type="GO" id="GO:0009116">
    <property type="term" value="P:nucleoside metabolic process"/>
    <property type="evidence" value="ECO:0007669"/>
    <property type="project" value="InterPro"/>
</dbReference>
<dbReference type="CDD" id="cd09008">
    <property type="entry name" value="MTAN"/>
    <property type="match status" value="1"/>
</dbReference>
<dbReference type="GO" id="GO:0008930">
    <property type="term" value="F:methylthioadenosine nucleosidase activity"/>
    <property type="evidence" value="ECO:0007669"/>
    <property type="project" value="TreeGrafter"/>
</dbReference>
<dbReference type="InterPro" id="IPR035994">
    <property type="entry name" value="Nucleoside_phosphorylase_sf"/>
</dbReference>
<keyword evidence="4" id="KW-1185">Reference proteome</keyword>
<dbReference type="AlphaFoldDB" id="A0A1D8ATT0"/>
<organism evidence="3 4">
    <name type="scientific">Lacunisphaera limnophila</name>
    <dbReference type="NCBI Taxonomy" id="1838286"/>
    <lineage>
        <taxon>Bacteria</taxon>
        <taxon>Pseudomonadati</taxon>
        <taxon>Verrucomicrobiota</taxon>
        <taxon>Opitutia</taxon>
        <taxon>Opitutales</taxon>
        <taxon>Opitutaceae</taxon>
        <taxon>Lacunisphaera</taxon>
    </lineage>
</organism>
<dbReference type="InterPro" id="IPR000845">
    <property type="entry name" value="Nucleoside_phosphorylase_d"/>
</dbReference>
<evidence type="ECO:0000256" key="1">
    <source>
        <dbReference type="SAM" id="SignalP"/>
    </source>
</evidence>
<accession>A0A1D8ATT0</accession>
<dbReference type="STRING" id="1838286.Verru16b_01365"/>
<feature type="domain" description="Nucleoside phosphorylase" evidence="2">
    <location>
        <begin position="23"/>
        <end position="237"/>
    </location>
</feature>
<name>A0A1D8ATT0_9BACT</name>
<gene>
    <name evidence="3" type="primary">mtnN_2</name>
    <name evidence="3" type="ORF">Verru16b_01365</name>
</gene>
<reference evidence="3 4" key="1">
    <citation type="submission" date="2016-06" db="EMBL/GenBank/DDBJ databases">
        <title>Three novel species with peptidoglycan cell walls form the new genus Lacunisphaera gen. nov. in the family Opitutaceae of the verrucomicrobial subdivision 4.</title>
        <authorList>
            <person name="Rast P."/>
            <person name="Gloeckner I."/>
            <person name="Jogler M."/>
            <person name="Boedeker C."/>
            <person name="Jeske O."/>
            <person name="Wiegand S."/>
            <person name="Reinhardt R."/>
            <person name="Schumann P."/>
            <person name="Rohde M."/>
            <person name="Spring S."/>
            <person name="Gloeckner F.O."/>
            <person name="Jogler C."/>
        </authorList>
    </citation>
    <scope>NUCLEOTIDE SEQUENCE [LARGE SCALE GENOMIC DNA]</scope>
    <source>
        <strain evidence="3 4">IG16b</strain>
    </source>
</reference>
<dbReference type="RefSeq" id="WP_083270160.1">
    <property type="nucleotide sequence ID" value="NZ_CP016094.1"/>
</dbReference>
<evidence type="ECO:0000313" key="4">
    <source>
        <dbReference type="Proteomes" id="UP000095228"/>
    </source>
</evidence>
<feature type="chain" id="PRO_5009105160" evidence="1">
    <location>
        <begin position="22"/>
        <end position="250"/>
    </location>
</feature>
<dbReference type="PANTHER" id="PTHR46832:SF1">
    <property type="entry name" value="5'-METHYLTHIOADENOSINE_S-ADENOSYLHOMOCYSTEINE NUCLEOSIDASE"/>
    <property type="match status" value="1"/>
</dbReference>
<dbReference type="SUPFAM" id="SSF53167">
    <property type="entry name" value="Purine and uridine phosphorylases"/>
    <property type="match status" value="1"/>
</dbReference>
<dbReference type="GO" id="GO:0019284">
    <property type="term" value="P:L-methionine salvage from S-adenosylmethionine"/>
    <property type="evidence" value="ECO:0007669"/>
    <property type="project" value="TreeGrafter"/>
</dbReference>
<keyword evidence="3" id="KW-0326">Glycosidase</keyword>
<evidence type="ECO:0000313" key="3">
    <source>
        <dbReference type="EMBL" id="AOS44304.1"/>
    </source>
</evidence>
<keyword evidence="3" id="KW-0378">Hydrolase</keyword>
<dbReference type="Pfam" id="PF01048">
    <property type="entry name" value="PNP_UDP_1"/>
    <property type="match status" value="1"/>
</dbReference>
<dbReference type="PANTHER" id="PTHR46832">
    <property type="entry name" value="5'-METHYLTHIOADENOSINE/S-ADENOSYLHOMOCYSTEINE NUCLEOSIDASE"/>
    <property type="match status" value="1"/>
</dbReference>
<dbReference type="Gene3D" id="3.40.50.1580">
    <property type="entry name" value="Nucleoside phosphorylase domain"/>
    <property type="match status" value="1"/>
</dbReference>
<evidence type="ECO:0000259" key="2">
    <source>
        <dbReference type="Pfam" id="PF01048"/>
    </source>
</evidence>
<proteinExistence type="predicted"/>
<dbReference type="GO" id="GO:0008782">
    <property type="term" value="F:adenosylhomocysteine nucleosidase activity"/>
    <property type="evidence" value="ECO:0007669"/>
    <property type="project" value="UniProtKB-EC"/>
</dbReference>
<keyword evidence="1" id="KW-0732">Signal</keyword>
<dbReference type="KEGG" id="obg:Verru16b_01365"/>